<dbReference type="RefSeq" id="WP_253655364.1">
    <property type="nucleotide sequence ID" value="NZ_BAAAOE010000001.1"/>
</dbReference>
<dbReference type="InterPro" id="IPR029058">
    <property type="entry name" value="AB_hydrolase_fold"/>
</dbReference>
<name>A0ABT1H3M4_9NOCA</name>
<feature type="domain" description="AB hydrolase-1" evidence="1">
    <location>
        <begin position="38"/>
        <end position="291"/>
    </location>
</feature>
<dbReference type="SUPFAM" id="SSF53474">
    <property type="entry name" value="alpha/beta-Hydrolases"/>
    <property type="match status" value="1"/>
</dbReference>
<proteinExistence type="predicted"/>
<organism evidence="2 3">
    <name type="scientific">Williamsia serinedens</name>
    <dbReference type="NCBI Taxonomy" id="391736"/>
    <lineage>
        <taxon>Bacteria</taxon>
        <taxon>Bacillati</taxon>
        <taxon>Actinomycetota</taxon>
        <taxon>Actinomycetes</taxon>
        <taxon>Mycobacteriales</taxon>
        <taxon>Nocardiaceae</taxon>
        <taxon>Williamsia</taxon>
    </lineage>
</organism>
<dbReference type="EMBL" id="JAMTCG010000005">
    <property type="protein sequence ID" value="MCP2161786.1"/>
    <property type="molecule type" value="Genomic_DNA"/>
</dbReference>
<reference evidence="2 3" key="1">
    <citation type="submission" date="2022-06" db="EMBL/GenBank/DDBJ databases">
        <title>Genomic Encyclopedia of Archaeal and Bacterial Type Strains, Phase II (KMG-II): from individual species to whole genera.</title>
        <authorList>
            <person name="Goeker M."/>
        </authorList>
    </citation>
    <scope>NUCLEOTIDE SEQUENCE [LARGE SCALE GENOMIC DNA]</scope>
    <source>
        <strain evidence="2 3">DSM 45037</strain>
    </source>
</reference>
<evidence type="ECO:0000313" key="2">
    <source>
        <dbReference type="EMBL" id="MCP2161786.1"/>
    </source>
</evidence>
<accession>A0ABT1H3M4</accession>
<dbReference type="Proteomes" id="UP001205740">
    <property type="component" value="Unassembled WGS sequence"/>
</dbReference>
<dbReference type="PRINTS" id="PR00111">
    <property type="entry name" value="ABHYDROLASE"/>
</dbReference>
<dbReference type="InterPro" id="IPR000073">
    <property type="entry name" value="AB_hydrolase_1"/>
</dbReference>
<sequence length="300" mass="32099">MTSEVAGLAPVSRDREIASFDGTKLFVQEYGPEDAPLLVFSHGWACQGRFWRPQIEHFAPNHRVVVYDQRGHGWSDRGRVPFSASLLADDLESVLRAVATPSQKAIVVGHSMGGMSVMSWAGEHPDSVSELARGAMLASTGPADLVSRSTLVKAPRRLRVRAERAFAAGLSVVGPEMPDTRLSRVLIRYGTLGPQASAAVVDECADIVLRCPPQVRGMWGGVLATIDVSRGVDALSVPVTVIVGGSDRLTPTGHSVDLALRLATRGLLHEMVRVAGAGHMVNLECTHEFNNALERLGSAV</sequence>
<evidence type="ECO:0000259" key="1">
    <source>
        <dbReference type="Pfam" id="PF12697"/>
    </source>
</evidence>
<dbReference type="PANTHER" id="PTHR43433:SF1">
    <property type="entry name" value="BLL5160 PROTEIN"/>
    <property type="match status" value="1"/>
</dbReference>
<evidence type="ECO:0000313" key="3">
    <source>
        <dbReference type="Proteomes" id="UP001205740"/>
    </source>
</evidence>
<dbReference type="PANTHER" id="PTHR43433">
    <property type="entry name" value="HYDROLASE, ALPHA/BETA FOLD FAMILY PROTEIN"/>
    <property type="match status" value="1"/>
</dbReference>
<dbReference type="Pfam" id="PF12697">
    <property type="entry name" value="Abhydrolase_6"/>
    <property type="match status" value="1"/>
</dbReference>
<protein>
    <submittedName>
        <fullName evidence="2">Non-heme chloroperoxidase</fullName>
    </submittedName>
</protein>
<dbReference type="InterPro" id="IPR050471">
    <property type="entry name" value="AB_hydrolase"/>
</dbReference>
<dbReference type="Gene3D" id="3.40.50.1820">
    <property type="entry name" value="alpha/beta hydrolase"/>
    <property type="match status" value="1"/>
</dbReference>
<gene>
    <name evidence="2" type="ORF">LX12_002985</name>
</gene>
<comment type="caution">
    <text evidence="2">The sequence shown here is derived from an EMBL/GenBank/DDBJ whole genome shotgun (WGS) entry which is preliminary data.</text>
</comment>
<keyword evidence="3" id="KW-1185">Reference proteome</keyword>